<proteinExistence type="predicted"/>
<sequence>MNPKAQHLRSLLQQPAIVAAPAVYDCIGSKMAEKVGFPALFTSGFGMSAALLGLPDLGFLTATEMLQMAGNIARSVAIPVIADLDTGYGSELNVQRTITIAVESGLGGVILEDQEWPKRCGHFEGKRVIPLEDQVRKLEAAVAARGDSGLVIVARTDARAVEGLEAAIARAQAYRAAGADVVFVEAPQSRAELETVVRHFPDTPLMANVIEGGKTPCLSAQELETMGYGLLAYALSGLFASVGAVRQYFSQLQITGQVTTTGDFVEFEAFKQLINLNQYLT</sequence>
<dbReference type="InterPro" id="IPR039556">
    <property type="entry name" value="ICL/PEPM"/>
</dbReference>
<evidence type="ECO:0000313" key="2">
    <source>
        <dbReference type="Proteomes" id="UP000034681"/>
    </source>
</evidence>
<dbReference type="STRING" id="317619.GCA_000332315_01446"/>
<dbReference type="Gene3D" id="3.20.20.60">
    <property type="entry name" value="Phosphoenolpyruvate-binding domains"/>
    <property type="match status" value="1"/>
</dbReference>
<dbReference type="Pfam" id="PF13714">
    <property type="entry name" value="PEP_mutase"/>
    <property type="match status" value="1"/>
</dbReference>
<dbReference type="EMBL" id="AJTX02000007">
    <property type="protein sequence ID" value="KKI98559.1"/>
    <property type="molecule type" value="Genomic_DNA"/>
</dbReference>
<dbReference type="InterPro" id="IPR015813">
    <property type="entry name" value="Pyrv/PenolPyrv_kinase-like_dom"/>
</dbReference>
<dbReference type="OrthoDB" id="8629576at2"/>
<reference evidence="1" key="1">
    <citation type="submission" date="2012-04" db="EMBL/GenBank/DDBJ databases">
        <authorList>
            <person name="Borisov I.G."/>
            <person name="Ivanikova N.V."/>
            <person name="Pinevich A.V."/>
        </authorList>
    </citation>
    <scope>NUCLEOTIDE SEQUENCE</scope>
    <source>
        <strain evidence="1">CALU 1027</strain>
    </source>
</reference>
<comment type="caution">
    <text evidence="1">The sequence shown here is derived from an EMBL/GenBank/DDBJ whole genome shotgun (WGS) entry which is preliminary data.</text>
</comment>
<dbReference type="Proteomes" id="UP000034681">
    <property type="component" value="Unassembled WGS sequence"/>
</dbReference>
<keyword evidence="2" id="KW-1185">Reference proteome</keyword>
<dbReference type="InterPro" id="IPR040442">
    <property type="entry name" value="Pyrv_kinase-like_dom_sf"/>
</dbReference>
<protein>
    <submittedName>
        <fullName evidence="1">Carboxyvinyl-carboxyphosphonate phosphorylmutase</fullName>
    </submittedName>
</protein>
<dbReference type="CDD" id="cd00377">
    <property type="entry name" value="ICL_PEPM"/>
    <property type="match status" value="1"/>
</dbReference>
<dbReference type="PANTHER" id="PTHR42905">
    <property type="entry name" value="PHOSPHOENOLPYRUVATE CARBOXYLASE"/>
    <property type="match status" value="1"/>
</dbReference>
<gene>
    <name evidence="1" type="ORF">PROH_16785</name>
</gene>
<evidence type="ECO:0000313" key="1">
    <source>
        <dbReference type="EMBL" id="KKI98559.1"/>
    </source>
</evidence>
<organism evidence="1 2">
    <name type="scientific">Prochlorothrix hollandica PCC 9006 = CALU 1027</name>
    <dbReference type="NCBI Taxonomy" id="317619"/>
    <lineage>
        <taxon>Bacteria</taxon>
        <taxon>Bacillati</taxon>
        <taxon>Cyanobacteriota</taxon>
        <taxon>Cyanophyceae</taxon>
        <taxon>Prochlorotrichales</taxon>
        <taxon>Prochlorotrichaceae</taxon>
        <taxon>Prochlorothrix</taxon>
    </lineage>
</organism>
<dbReference type="AlphaFoldDB" id="A0A0M2PQQ7"/>
<dbReference type="eggNOG" id="COG2513">
    <property type="taxonomic scope" value="Bacteria"/>
</dbReference>
<dbReference type="SUPFAM" id="SSF51621">
    <property type="entry name" value="Phosphoenolpyruvate/pyruvate domain"/>
    <property type="match status" value="1"/>
</dbReference>
<name>A0A0M2PQQ7_PROHO</name>
<dbReference type="GO" id="GO:0016833">
    <property type="term" value="F:oxo-acid-lyase activity"/>
    <property type="evidence" value="ECO:0007669"/>
    <property type="project" value="UniProtKB-ARBA"/>
</dbReference>
<accession>A0A0M2PQQ7</accession>
<dbReference type="RefSeq" id="WP_017711986.1">
    <property type="nucleotide sequence ID" value="NZ_KB235936.1"/>
</dbReference>
<dbReference type="PANTHER" id="PTHR42905:SF5">
    <property type="entry name" value="CARBOXYVINYL-CARBOXYPHOSPHONATE PHOSPHORYLMUTASE, CHLOROPLASTIC"/>
    <property type="match status" value="1"/>
</dbReference>